<proteinExistence type="predicted"/>
<gene>
    <name evidence="1" type="ORF">QEZ40_005794</name>
</gene>
<protein>
    <recommendedName>
        <fullName evidence="3">DNA recombination protein RmuC</fullName>
    </recommendedName>
</protein>
<dbReference type="Proteomes" id="UP001223390">
    <property type="component" value="Unassembled WGS sequence"/>
</dbReference>
<name>A0ABT7H2N5_9ACTN</name>
<reference evidence="1 2" key="1">
    <citation type="submission" date="2023-05" db="EMBL/GenBank/DDBJ databases">
        <title>Sequencing and Assembly of Streptomyces sp. NP73.</title>
        <authorList>
            <person name="Konwar A.N."/>
            <person name="Saikia K."/>
            <person name="Thakur D."/>
        </authorList>
    </citation>
    <scope>NUCLEOTIDE SEQUENCE [LARGE SCALE GENOMIC DNA]</scope>
    <source>
        <strain evidence="1 2">NP73</strain>
    </source>
</reference>
<comment type="caution">
    <text evidence="1">The sequence shown here is derived from an EMBL/GenBank/DDBJ whole genome shotgun (WGS) entry which is preliminary data.</text>
</comment>
<dbReference type="RefSeq" id="WP_285345844.1">
    <property type="nucleotide sequence ID" value="NZ_JASITI010000056.1"/>
</dbReference>
<evidence type="ECO:0000313" key="2">
    <source>
        <dbReference type="Proteomes" id="UP001223390"/>
    </source>
</evidence>
<evidence type="ECO:0008006" key="3">
    <source>
        <dbReference type="Google" id="ProtNLM"/>
    </source>
</evidence>
<keyword evidence="2" id="KW-1185">Reference proteome</keyword>
<evidence type="ECO:0000313" key="1">
    <source>
        <dbReference type="EMBL" id="MDK9500167.1"/>
    </source>
</evidence>
<accession>A0ABT7H2N5</accession>
<dbReference type="EMBL" id="JASITI010000056">
    <property type="protein sequence ID" value="MDK9500167.1"/>
    <property type="molecule type" value="Genomic_DNA"/>
</dbReference>
<organism evidence="1 2">
    <name type="scientific">Streptomyces katrae</name>
    <dbReference type="NCBI Taxonomy" id="68223"/>
    <lineage>
        <taxon>Bacteria</taxon>
        <taxon>Bacillati</taxon>
        <taxon>Actinomycetota</taxon>
        <taxon>Actinomycetes</taxon>
        <taxon>Kitasatosporales</taxon>
        <taxon>Streptomycetaceae</taxon>
        <taxon>Streptomyces</taxon>
    </lineage>
</organism>
<sequence length="61" mass="6255">METVITAVTAALAVLGGGLIGRSAGLKTAGLNGARQARDREPFKAARARLIATARSHLDVL</sequence>